<dbReference type="SUPFAM" id="SSF82679">
    <property type="entry name" value="N-utilization substance G protein NusG, N-terminal domain"/>
    <property type="match status" value="1"/>
</dbReference>
<dbReference type="GeneID" id="17291269"/>
<dbReference type="AlphaFoldDB" id="L1IE32"/>
<dbReference type="InterPro" id="IPR014722">
    <property type="entry name" value="Rib_uL2_dom2"/>
</dbReference>
<dbReference type="InterPro" id="IPR036735">
    <property type="entry name" value="NGN_dom_sf"/>
</dbReference>
<dbReference type="SMART" id="SM00739">
    <property type="entry name" value="KOW"/>
    <property type="match status" value="1"/>
</dbReference>
<feature type="domain" description="KOW" evidence="6">
    <location>
        <begin position="139"/>
        <end position="166"/>
    </location>
</feature>
<reference evidence="8" key="3">
    <citation type="submission" date="2015-06" db="UniProtKB">
        <authorList>
            <consortium name="EnsemblProtists"/>
        </authorList>
    </citation>
    <scope>IDENTIFICATION</scope>
</reference>
<dbReference type="CDD" id="cd06091">
    <property type="entry name" value="KOW_NusG"/>
    <property type="match status" value="1"/>
</dbReference>
<gene>
    <name evidence="7" type="ORF">GUITHDRAFT_60459</name>
</gene>
<evidence type="ECO:0008006" key="10">
    <source>
        <dbReference type="Google" id="ProtNLM"/>
    </source>
</evidence>
<dbReference type="InterPro" id="IPR001062">
    <property type="entry name" value="Transcrpt_antiterm_NusG"/>
</dbReference>
<dbReference type="RefSeq" id="XP_005821511.1">
    <property type="nucleotide sequence ID" value="XM_005821454.1"/>
</dbReference>
<evidence type="ECO:0000256" key="1">
    <source>
        <dbReference type="ARBA" id="ARBA00022472"/>
    </source>
</evidence>
<dbReference type="KEGG" id="gtt:GUITHDRAFT_60459"/>
<dbReference type="Proteomes" id="UP000011087">
    <property type="component" value="Unassembled WGS sequence"/>
</dbReference>
<protein>
    <recommendedName>
        <fullName evidence="10">Transcription termination/antitermination protein NusG</fullName>
    </recommendedName>
</protein>
<evidence type="ECO:0000259" key="5">
    <source>
        <dbReference type="SMART" id="SM00738"/>
    </source>
</evidence>
<evidence type="ECO:0000256" key="4">
    <source>
        <dbReference type="ARBA" id="ARBA00023163"/>
    </source>
</evidence>
<dbReference type="GO" id="GO:0032784">
    <property type="term" value="P:regulation of DNA-templated transcription elongation"/>
    <property type="evidence" value="ECO:0007669"/>
    <property type="project" value="InterPro"/>
</dbReference>
<evidence type="ECO:0000256" key="3">
    <source>
        <dbReference type="ARBA" id="ARBA00023015"/>
    </source>
</evidence>
<dbReference type="PaxDb" id="55529-EKX34531"/>
<feature type="non-terminal residue" evidence="7">
    <location>
        <position position="1"/>
    </location>
</feature>
<feature type="domain" description="NusG-like N-terminal" evidence="5">
    <location>
        <begin position="2"/>
        <end position="128"/>
    </location>
</feature>
<dbReference type="GO" id="GO:0006354">
    <property type="term" value="P:DNA-templated transcription elongation"/>
    <property type="evidence" value="ECO:0007669"/>
    <property type="project" value="InterPro"/>
</dbReference>
<dbReference type="eggNOG" id="ENOG502SDDJ">
    <property type="taxonomic scope" value="Eukaryota"/>
</dbReference>
<dbReference type="SUPFAM" id="SSF50104">
    <property type="entry name" value="Translation proteins SH3-like domain"/>
    <property type="match status" value="1"/>
</dbReference>
<dbReference type="SMART" id="SM00738">
    <property type="entry name" value="NGN"/>
    <property type="match status" value="1"/>
</dbReference>
<dbReference type="PANTHER" id="PTHR30265:SF2">
    <property type="entry name" value="TRANSCRIPTION TERMINATION_ANTITERMINATION PROTEIN NUSG"/>
    <property type="match status" value="1"/>
</dbReference>
<keyword evidence="3" id="KW-0805">Transcription regulation</keyword>
<dbReference type="InterPro" id="IPR047050">
    <property type="entry name" value="NGN"/>
</dbReference>
<dbReference type="GO" id="GO:0031564">
    <property type="term" value="P:transcription antitermination"/>
    <property type="evidence" value="ECO:0007669"/>
    <property type="project" value="UniProtKB-KW"/>
</dbReference>
<dbReference type="GO" id="GO:0006353">
    <property type="term" value="P:DNA-templated transcription termination"/>
    <property type="evidence" value="ECO:0007669"/>
    <property type="project" value="UniProtKB-KW"/>
</dbReference>
<evidence type="ECO:0000259" key="6">
    <source>
        <dbReference type="SMART" id="SM00739"/>
    </source>
</evidence>
<dbReference type="Pfam" id="PF00467">
    <property type="entry name" value="KOW"/>
    <property type="match status" value="1"/>
</dbReference>
<keyword evidence="1" id="KW-0806">Transcription termination</keyword>
<dbReference type="OMA" id="EWYVIHT"/>
<reference evidence="9" key="2">
    <citation type="submission" date="2012-11" db="EMBL/GenBank/DDBJ databases">
        <authorList>
            <person name="Kuo A."/>
            <person name="Curtis B.A."/>
            <person name="Tanifuji G."/>
            <person name="Burki F."/>
            <person name="Gruber A."/>
            <person name="Irimia M."/>
            <person name="Maruyama S."/>
            <person name="Arias M.C."/>
            <person name="Ball S.G."/>
            <person name="Gile G.H."/>
            <person name="Hirakawa Y."/>
            <person name="Hopkins J.F."/>
            <person name="Rensing S.A."/>
            <person name="Schmutz J."/>
            <person name="Symeonidi A."/>
            <person name="Elias M."/>
            <person name="Eveleigh R.J."/>
            <person name="Herman E.K."/>
            <person name="Klute M.J."/>
            <person name="Nakayama T."/>
            <person name="Obornik M."/>
            <person name="Reyes-Prieto A."/>
            <person name="Armbrust E.V."/>
            <person name="Aves S.J."/>
            <person name="Beiko R.G."/>
            <person name="Coutinho P."/>
            <person name="Dacks J.B."/>
            <person name="Durnford D.G."/>
            <person name="Fast N.M."/>
            <person name="Green B.R."/>
            <person name="Grisdale C."/>
            <person name="Hempe F."/>
            <person name="Henrissat B."/>
            <person name="Hoppner M.P."/>
            <person name="Ishida K.-I."/>
            <person name="Kim E."/>
            <person name="Koreny L."/>
            <person name="Kroth P.G."/>
            <person name="Liu Y."/>
            <person name="Malik S.-B."/>
            <person name="Maier U.G."/>
            <person name="McRose D."/>
            <person name="Mock T."/>
            <person name="Neilson J.A."/>
            <person name="Onodera N.T."/>
            <person name="Poole A.M."/>
            <person name="Pritham E.J."/>
            <person name="Richards T.A."/>
            <person name="Rocap G."/>
            <person name="Roy S.W."/>
            <person name="Sarai C."/>
            <person name="Schaack S."/>
            <person name="Shirato S."/>
            <person name="Slamovits C.H."/>
            <person name="Spencer D.F."/>
            <person name="Suzuki S."/>
            <person name="Worden A.Z."/>
            <person name="Zauner S."/>
            <person name="Barry K."/>
            <person name="Bell C."/>
            <person name="Bharti A.K."/>
            <person name="Crow J.A."/>
            <person name="Grimwood J."/>
            <person name="Kramer R."/>
            <person name="Lindquist E."/>
            <person name="Lucas S."/>
            <person name="Salamov A."/>
            <person name="McFadden G.I."/>
            <person name="Lane C.E."/>
            <person name="Keeling P.J."/>
            <person name="Gray M.W."/>
            <person name="Grigoriev I.V."/>
            <person name="Archibald J.M."/>
        </authorList>
    </citation>
    <scope>NUCLEOTIDE SEQUENCE</scope>
    <source>
        <strain evidence="9">CCMP2712</strain>
    </source>
</reference>
<dbReference type="GO" id="GO:0005829">
    <property type="term" value="C:cytosol"/>
    <property type="evidence" value="ECO:0007669"/>
    <property type="project" value="TreeGrafter"/>
</dbReference>
<dbReference type="InterPro" id="IPR008991">
    <property type="entry name" value="Translation_prot_SH3-like_sf"/>
</dbReference>
<feature type="non-terminal residue" evidence="7">
    <location>
        <position position="192"/>
    </location>
</feature>
<evidence type="ECO:0000256" key="2">
    <source>
        <dbReference type="ARBA" id="ARBA00022814"/>
    </source>
</evidence>
<sequence length="192" mass="21684">PPPRWYIVQCNPGLEDSVKATIMAKVANSRRLQKTVVEVLVPCTKVTKLGLGNKPVEKQEKLFAGYVLVRMRMDKDTWFMIKNSNHVLNFVGHDRARKNAGGGIAAGRGHVVPTPLTRDEERRIFERLGMMETSKVPVAFEVGTRVRVKGGAFSGNEGKVVEIDHNMDLYRIRFDLFKSETPTEFSAEQLER</sequence>
<dbReference type="InterPro" id="IPR043425">
    <property type="entry name" value="NusG-like"/>
</dbReference>
<proteinExistence type="predicted"/>
<dbReference type="HOGENOM" id="CLU_067287_1_1_1"/>
<keyword evidence="4" id="KW-0804">Transcription</keyword>
<dbReference type="CDD" id="cd09891">
    <property type="entry name" value="NGN_Bact_1"/>
    <property type="match status" value="1"/>
</dbReference>
<evidence type="ECO:0000313" key="7">
    <source>
        <dbReference type="EMBL" id="EKX34531.1"/>
    </source>
</evidence>
<dbReference type="PANTHER" id="PTHR30265">
    <property type="entry name" value="RHO-INTERACTING TRANSCRIPTION TERMINATION FACTOR NUSG"/>
    <property type="match status" value="1"/>
</dbReference>
<dbReference type="InterPro" id="IPR005824">
    <property type="entry name" value="KOW"/>
</dbReference>
<dbReference type="InterPro" id="IPR006645">
    <property type="entry name" value="NGN-like_dom"/>
</dbReference>
<keyword evidence="2" id="KW-0889">Transcription antitermination</keyword>
<dbReference type="PRINTS" id="PR00338">
    <property type="entry name" value="NUSGTNSCPFCT"/>
</dbReference>
<dbReference type="Pfam" id="PF02357">
    <property type="entry name" value="NusG"/>
    <property type="match status" value="1"/>
</dbReference>
<dbReference type="OrthoDB" id="6360715at2759"/>
<dbReference type="Gene3D" id="3.30.70.940">
    <property type="entry name" value="NusG, N-terminal domain"/>
    <property type="match status" value="1"/>
</dbReference>
<dbReference type="EnsemblProtists" id="EKX34531">
    <property type="protein sequence ID" value="EKX34531"/>
    <property type="gene ID" value="GUITHDRAFT_60459"/>
</dbReference>
<organism evidence="7">
    <name type="scientific">Guillardia theta (strain CCMP2712)</name>
    <name type="common">Cryptophyte</name>
    <dbReference type="NCBI Taxonomy" id="905079"/>
    <lineage>
        <taxon>Eukaryota</taxon>
        <taxon>Cryptophyceae</taxon>
        <taxon>Pyrenomonadales</taxon>
        <taxon>Geminigeraceae</taxon>
        <taxon>Guillardia</taxon>
    </lineage>
</organism>
<evidence type="ECO:0000313" key="9">
    <source>
        <dbReference type="Proteomes" id="UP000011087"/>
    </source>
</evidence>
<accession>L1IE32</accession>
<evidence type="ECO:0000313" key="8">
    <source>
        <dbReference type="EnsemblProtists" id="EKX34531"/>
    </source>
</evidence>
<dbReference type="Gene3D" id="2.30.30.30">
    <property type="match status" value="1"/>
</dbReference>
<keyword evidence="9" id="KW-1185">Reference proteome</keyword>
<name>L1IE32_GUITC</name>
<dbReference type="EMBL" id="JH993107">
    <property type="protein sequence ID" value="EKX34531.1"/>
    <property type="molecule type" value="Genomic_DNA"/>
</dbReference>
<reference evidence="7 9" key="1">
    <citation type="journal article" date="2012" name="Nature">
        <title>Algal genomes reveal evolutionary mosaicism and the fate of nucleomorphs.</title>
        <authorList>
            <consortium name="DOE Joint Genome Institute"/>
            <person name="Curtis B.A."/>
            <person name="Tanifuji G."/>
            <person name="Burki F."/>
            <person name="Gruber A."/>
            <person name="Irimia M."/>
            <person name="Maruyama S."/>
            <person name="Arias M.C."/>
            <person name="Ball S.G."/>
            <person name="Gile G.H."/>
            <person name="Hirakawa Y."/>
            <person name="Hopkins J.F."/>
            <person name="Kuo A."/>
            <person name="Rensing S.A."/>
            <person name="Schmutz J."/>
            <person name="Symeonidi A."/>
            <person name="Elias M."/>
            <person name="Eveleigh R.J."/>
            <person name="Herman E.K."/>
            <person name="Klute M.J."/>
            <person name="Nakayama T."/>
            <person name="Obornik M."/>
            <person name="Reyes-Prieto A."/>
            <person name="Armbrust E.V."/>
            <person name="Aves S.J."/>
            <person name="Beiko R.G."/>
            <person name="Coutinho P."/>
            <person name="Dacks J.B."/>
            <person name="Durnford D.G."/>
            <person name="Fast N.M."/>
            <person name="Green B.R."/>
            <person name="Grisdale C.J."/>
            <person name="Hempel F."/>
            <person name="Henrissat B."/>
            <person name="Hoppner M.P."/>
            <person name="Ishida K."/>
            <person name="Kim E."/>
            <person name="Koreny L."/>
            <person name="Kroth P.G."/>
            <person name="Liu Y."/>
            <person name="Malik S.B."/>
            <person name="Maier U.G."/>
            <person name="McRose D."/>
            <person name="Mock T."/>
            <person name="Neilson J.A."/>
            <person name="Onodera N.T."/>
            <person name="Poole A.M."/>
            <person name="Pritham E.J."/>
            <person name="Richards T.A."/>
            <person name="Rocap G."/>
            <person name="Roy S.W."/>
            <person name="Sarai C."/>
            <person name="Schaack S."/>
            <person name="Shirato S."/>
            <person name="Slamovits C.H."/>
            <person name="Spencer D.F."/>
            <person name="Suzuki S."/>
            <person name="Worden A.Z."/>
            <person name="Zauner S."/>
            <person name="Barry K."/>
            <person name="Bell C."/>
            <person name="Bharti A.K."/>
            <person name="Crow J.A."/>
            <person name="Grimwood J."/>
            <person name="Kramer R."/>
            <person name="Lindquist E."/>
            <person name="Lucas S."/>
            <person name="Salamov A."/>
            <person name="McFadden G.I."/>
            <person name="Lane C.E."/>
            <person name="Keeling P.J."/>
            <person name="Gray M.W."/>
            <person name="Grigoriev I.V."/>
            <person name="Archibald J.M."/>
        </authorList>
    </citation>
    <scope>NUCLEOTIDE SEQUENCE</scope>
    <source>
        <strain evidence="7 9">CCMP2712</strain>
    </source>
</reference>